<dbReference type="PATRIC" id="fig|1095743.3.peg.1226"/>
<dbReference type="EMBL" id="AJMU01000062">
    <property type="protein sequence ID" value="EIG25119.1"/>
    <property type="molecule type" value="Genomic_DNA"/>
</dbReference>
<keyword evidence="1" id="KW-0175">Coiled coil</keyword>
<protein>
    <submittedName>
        <fullName evidence="2">Uncharacterized protein</fullName>
    </submittedName>
</protein>
<feature type="coiled-coil region" evidence="1">
    <location>
        <begin position="44"/>
        <end position="71"/>
    </location>
</feature>
<sequence>MDISVIYTSVKTTLDILSGMETNSVLAERIALLKDQLEILRYSYETTQKELTECKAKCTELEQEIASYRAAEQFVFEHGAAFKKSQTGYIKAVYCPNCLIVASGSFKTFPFQCANCKWRSMFTLSEFERIFETLP</sequence>
<dbReference type="AlphaFoldDB" id="I2NH08"/>
<comment type="caution">
    <text evidence="2">The sequence shown here is derived from an EMBL/GenBank/DDBJ whole genome shotgun (WGS) entry which is preliminary data.</text>
</comment>
<evidence type="ECO:0000313" key="3">
    <source>
        <dbReference type="Proteomes" id="UP000003345"/>
    </source>
</evidence>
<organism evidence="2 3">
    <name type="scientific">Haemophilus paraphrohaemolyticus HK411</name>
    <dbReference type="NCBI Taxonomy" id="1095743"/>
    <lineage>
        <taxon>Bacteria</taxon>
        <taxon>Pseudomonadati</taxon>
        <taxon>Pseudomonadota</taxon>
        <taxon>Gammaproteobacteria</taxon>
        <taxon>Pasteurellales</taxon>
        <taxon>Pasteurellaceae</taxon>
        <taxon>Haemophilus</taxon>
    </lineage>
</organism>
<reference evidence="2 3" key="1">
    <citation type="submission" date="2012-04" db="EMBL/GenBank/DDBJ databases">
        <authorList>
            <person name="Harkins D.M."/>
            <person name="Madupu R."/>
            <person name="Durkin A.S."/>
            <person name="Torralba M."/>
            <person name="Methe B."/>
            <person name="Sutton G.G."/>
            <person name="Nelson K.E."/>
        </authorList>
    </citation>
    <scope>NUCLEOTIDE SEQUENCE [LARGE SCALE GENOMIC DNA]</scope>
    <source>
        <strain evidence="2 3">HK411</strain>
    </source>
</reference>
<dbReference type="Proteomes" id="UP000003345">
    <property type="component" value="Unassembled WGS sequence"/>
</dbReference>
<dbReference type="eggNOG" id="ENOG50346II">
    <property type="taxonomic scope" value="Bacteria"/>
</dbReference>
<gene>
    <name evidence="2" type="ORF">HMPREF1054_1970</name>
</gene>
<dbReference type="OrthoDB" id="7066911at2"/>
<evidence type="ECO:0000313" key="2">
    <source>
        <dbReference type="EMBL" id="EIG25119.1"/>
    </source>
</evidence>
<accession>I2NH08</accession>
<evidence type="ECO:0000256" key="1">
    <source>
        <dbReference type="SAM" id="Coils"/>
    </source>
</evidence>
<name>I2NH08_9PAST</name>
<proteinExistence type="predicted"/>
<dbReference type="RefSeq" id="WP_005709153.1">
    <property type="nucleotide sequence ID" value="NZ_AJMU01000062.1"/>
</dbReference>